<dbReference type="EMBL" id="CP071872">
    <property type="protein sequence ID" value="UNM14482.1"/>
    <property type="molecule type" value="Genomic_DNA"/>
</dbReference>
<accession>A0ABY3WT49</accession>
<protein>
    <recommendedName>
        <fullName evidence="3">Secreted protein</fullName>
    </recommendedName>
</protein>
<evidence type="ECO:0000313" key="1">
    <source>
        <dbReference type="EMBL" id="UNM14482.1"/>
    </source>
</evidence>
<keyword evidence="2" id="KW-1185">Reference proteome</keyword>
<dbReference type="RefSeq" id="WP_242334212.1">
    <property type="nucleotide sequence ID" value="NZ_CP071872.1"/>
</dbReference>
<evidence type="ECO:0008006" key="3">
    <source>
        <dbReference type="Google" id="ProtNLM"/>
    </source>
</evidence>
<dbReference type="Proteomes" id="UP000828924">
    <property type="component" value="Chromosome"/>
</dbReference>
<sequence length="53" mass="5828">MLAVVVRLRSVVALVAVAVLKGVARRLVQSFHDDGAIINLKGSRRAERFGLLW</sequence>
<gene>
    <name evidence="1" type="ORF">J4032_26130</name>
</gene>
<reference evidence="1 2" key="1">
    <citation type="submission" date="2021-03" db="EMBL/GenBank/DDBJ databases">
        <title>Complete genome of Streptomyces formicae strain 1H-GS9 (DSM 100524).</title>
        <authorList>
            <person name="Atanasov K.E."/>
            <person name="Altabella T."/>
            <person name="Ferrer A."/>
        </authorList>
    </citation>
    <scope>NUCLEOTIDE SEQUENCE [LARGE SCALE GENOMIC DNA]</scope>
    <source>
        <strain evidence="1 2">1H-GS9</strain>
    </source>
</reference>
<organism evidence="1 2">
    <name type="scientific">Streptomyces formicae</name>
    <dbReference type="NCBI Taxonomy" id="1616117"/>
    <lineage>
        <taxon>Bacteria</taxon>
        <taxon>Bacillati</taxon>
        <taxon>Actinomycetota</taxon>
        <taxon>Actinomycetes</taxon>
        <taxon>Kitasatosporales</taxon>
        <taxon>Streptomycetaceae</taxon>
        <taxon>Streptomyces</taxon>
    </lineage>
</organism>
<evidence type="ECO:0000313" key="2">
    <source>
        <dbReference type="Proteomes" id="UP000828924"/>
    </source>
</evidence>
<proteinExistence type="predicted"/>
<name>A0ABY3WT49_9ACTN</name>